<sequence>MDLVPFARVQTMIDTADGRSLRLMLTPAEQELSRFPTGWDVDGVAGRLAAKEAVFKLLRVGGRPLPWPSIEILKDSGNRPYVRLTGQAARWAADDGLEAIDISISHDGQFAIAVAAGTTRHSVHPNPIPKEVSHGDHDLARP</sequence>
<dbReference type="InterPro" id="IPR037143">
    <property type="entry name" value="4-PPantetheinyl_Trfase_dom_sf"/>
</dbReference>
<feature type="region of interest" description="Disordered" evidence="4">
    <location>
        <begin position="121"/>
        <end position="142"/>
    </location>
</feature>
<dbReference type="EMBL" id="BAABAS010000015">
    <property type="protein sequence ID" value="GAA4236071.1"/>
    <property type="molecule type" value="Genomic_DNA"/>
</dbReference>
<evidence type="ECO:0000256" key="3">
    <source>
        <dbReference type="ARBA" id="ARBA00022842"/>
    </source>
</evidence>
<organism evidence="6 7">
    <name type="scientific">Actinomadura meridiana</name>
    <dbReference type="NCBI Taxonomy" id="559626"/>
    <lineage>
        <taxon>Bacteria</taxon>
        <taxon>Bacillati</taxon>
        <taxon>Actinomycetota</taxon>
        <taxon>Actinomycetes</taxon>
        <taxon>Streptosporangiales</taxon>
        <taxon>Thermomonosporaceae</taxon>
        <taxon>Actinomadura</taxon>
    </lineage>
</organism>
<feature type="domain" description="4'-phosphopantetheinyl transferase" evidence="5">
    <location>
        <begin position="2"/>
        <end position="113"/>
    </location>
</feature>
<evidence type="ECO:0000256" key="4">
    <source>
        <dbReference type="SAM" id="MobiDB-lite"/>
    </source>
</evidence>
<evidence type="ECO:0000256" key="1">
    <source>
        <dbReference type="ARBA" id="ARBA00022679"/>
    </source>
</evidence>
<protein>
    <recommendedName>
        <fullName evidence="5">4'-phosphopantetheinyl transferase domain-containing protein</fullName>
    </recommendedName>
</protein>
<keyword evidence="2" id="KW-0479">Metal-binding</keyword>
<dbReference type="Pfam" id="PF01648">
    <property type="entry name" value="ACPS"/>
    <property type="match status" value="1"/>
</dbReference>
<gene>
    <name evidence="6" type="ORF">GCM10022254_44790</name>
</gene>
<accession>A0ABP8C9G8</accession>
<evidence type="ECO:0000313" key="6">
    <source>
        <dbReference type="EMBL" id="GAA4236071.1"/>
    </source>
</evidence>
<proteinExistence type="predicted"/>
<dbReference type="InterPro" id="IPR008278">
    <property type="entry name" value="4-PPantetheinyl_Trfase_dom"/>
</dbReference>
<keyword evidence="3" id="KW-0460">Magnesium</keyword>
<evidence type="ECO:0000256" key="2">
    <source>
        <dbReference type="ARBA" id="ARBA00022723"/>
    </source>
</evidence>
<evidence type="ECO:0000313" key="7">
    <source>
        <dbReference type="Proteomes" id="UP001501710"/>
    </source>
</evidence>
<comment type="caution">
    <text evidence="6">The sequence shown here is derived from an EMBL/GenBank/DDBJ whole genome shotgun (WGS) entry which is preliminary data.</text>
</comment>
<dbReference type="RefSeq" id="WP_344899674.1">
    <property type="nucleotide sequence ID" value="NZ_BAABAS010000015.1"/>
</dbReference>
<keyword evidence="7" id="KW-1185">Reference proteome</keyword>
<dbReference type="Proteomes" id="UP001501710">
    <property type="component" value="Unassembled WGS sequence"/>
</dbReference>
<dbReference type="SUPFAM" id="SSF56214">
    <property type="entry name" value="4'-phosphopantetheinyl transferase"/>
    <property type="match status" value="1"/>
</dbReference>
<reference evidence="7" key="1">
    <citation type="journal article" date="2019" name="Int. J. Syst. Evol. Microbiol.">
        <title>The Global Catalogue of Microorganisms (GCM) 10K type strain sequencing project: providing services to taxonomists for standard genome sequencing and annotation.</title>
        <authorList>
            <consortium name="The Broad Institute Genomics Platform"/>
            <consortium name="The Broad Institute Genome Sequencing Center for Infectious Disease"/>
            <person name="Wu L."/>
            <person name="Ma J."/>
        </authorList>
    </citation>
    <scope>NUCLEOTIDE SEQUENCE [LARGE SCALE GENOMIC DNA]</scope>
    <source>
        <strain evidence="7">JCM 17440</strain>
    </source>
</reference>
<feature type="compositionally biased region" description="Basic and acidic residues" evidence="4">
    <location>
        <begin position="131"/>
        <end position="142"/>
    </location>
</feature>
<dbReference type="InterPro" id="IPR004568">
    <property type="entry name" value="Ppantetheine-prot_Trfase_dom"/>
</dbReference>
<evidence type="ECO:0000259" key="5">
    <source>
        <dbReference type="Pfam" id="PF01648"/>
    </source>
</evidence>
<name>A0ABP8C9G8_9ACTN</name>
<keyword evidence="1" id="KW-0808">Transferase</keyword>
<dbReference type="NCBIfam" id="TIGR00556">
    <property type="entry name" value="pantethn_trn"/>
    <property type="match status" value="1"/>
</dbReference>
<dbReference type="Gene3D" id="3.90.470.20">
    <property type="entry name" value="4'-phosphopantetheinyl transferase domain"/>
    <property type="match status" value="1"/>
</dbReference>